<dbReference type="HOGENOM" id="CLU_066193_1_2_6"/>
<evidence type="ECO:0000256" key="2">
    <source>
        <dbReference type="ARBA" id="ARBA00023015"/>
    </source>
</evidence>
<evidence type="ECO:0000256" key="4">
    <source>
        <dbReference type="ARBA" id="ARBA00023163"/>
    </source>
</evidence>
<dbReference type="Pfam" id="PF12833">
    <property type="entry name" value="HTH_18"/>
    <property type="match status" value="1"/>
</dbReference>
<keyword evidence="4" id="KW-0804">Transcription</keyword>
<dbReference type="PROSITE" id="PS00041">
    <property type="entry name" value="HTH_ARAC_FAMILY_1"/>
    <property type="match status" value="1"/>
</dbReference>
<comment type="subcellular location">
    <subcellularLocation>
        <location evidence="1">Cytoplasm</location>
    </subcellularLocation>
</comment>
<keyword evidence="3" id="KW-0238">DNA-binding</keyword>
<dbReference type="PANTHER" id="PTHR46796">
    <property type="entry name" value="HTH-TYPE TRANSCRIPTIONAL ACTIVATOR RHAS-RELATED"/>
    <property type="match status" value="1"/>
</dbReference>
<dbReference type="PROSITE" id="PS01124">
    <property type="entry name" value="HTH_ARAC_FAMILY_2"/>
    <property type="match status" value="1"/>
</dbReference>
<dbReference type="Proteomes" id="UP000000233">
    <property type="component" value="Chromosome"/>
</dbReference>
<dbReference type="SUPFAM" id="SSF46689">
    <property type="entry name" value="Homeodomain-like"/>
    <property type="match status" value="1"/>
</dbReference>
<keyword evidence="2" id="KW-0805">Transcription regulation</keyword>
<evidence type="ECO:0000313" key="8">
    <source>
        <dbReference type="EMBL" id="ABP81220.1"/>
    </source>
</evidence>
<dbReference type="GO" id="GO:0043565">
    <property type="term" value="F:sequence-specific DNA binding"/>
    <property type="evidence" value="ECO:0007669"/>
    <property type="project" value="InterPro"/>
</dbReference>
<dbReference type="EMBL" id="CP000304">
    <property type="protein sequence ID" value="ABP81220.1"/>
    <property type="molecule type" value="Genomic_DNA"/>
</dbReference>
<sequence length="299" mass="33305">MVTPRFECATQATQPPRCAIVDFRHPPTALAMTQSLHERLPCLQGFVARPPTPALAAYVQRFWWMEGDGSQVYDEQLLHPDGGSGVIFNFADPLSFDGTPRGPRALIAGPQLASTRLQLAGQVKLMGVRFRPGMGAAVFGIGLDELHGFQEADWPRLGLAHLVDRLAELERDAQQAVVELELLRRLEEIQARRNPVQQLLNRIAASEGRARLADLLQSVPLGQRQLERLFRHQVGLTPKQFSRIQRVALVRRELRAGEALLDTALACGYSDQAHFIHDFKTVVGMTPGQYRLRIKRSGA</sequence>
<dbReference type="SMART" id="SM00342">
    <property type="entry name" value="HTH_ARAC"/>
    <property type="match status" value="1"/>
</dbReference>
<keyword evidence="6" id="KW-0175">Coiled coil</keyword>
<dbReference type="Gene3D" id="1.10.10.60">
    <property type="entry name" value="Homeodomain-like"/>
    <property type="match status" value="1"/>
</dbReference>
<name>A4VQG9_STUS1</name>
<keyword evidence="9" id="KW-1185">Reference proteome</keyword>
<evidence type="ECO:0000313" key="9">
    <source>
        <dbReference type="Proteomes" id="UP000000233"/>
    </source>
</evidence>
<feature type="coiled-coil region" evidence="6">
    <location>
        <begin position="159"/>
        <end position="186"/>
    </location>
</feature>
<accession>A4VQG9</accession>
<feature type="domain" description="HTH araC/xylS-type" evidence="7">
    <location>
        <begin position="194"/>
        <end position="293"/>
    </location>
</feature>
<evidence type="ECO:0000256" key="1">
    <source>
        <dbReference type="ARBA" id="ARBA00004496"/>
    </source>
</evidence>
<dbReference type="GO" id="GO:0005737">
    <property type="term" value="C:cytoplasm"/>
    <property type="evidence" value="ECO:0007669"/>
    <property type="project" value="UniProtKB-SubCell"/>
</dbReference>
<dbReference type="InterPro" id="IPR046532">
    <property type="entry name" value="DUF6597"/>
</dbReference>
<dbReference type="GO" id="GO:0009893">
    <property type="term" value="P:positive regulation of metabolic process"/>
    <property type="evidence" value="ECO:0007669"/>
    <property type="project" value="UniProtKB-ARBA"/>
</dbReference>
<dbReference type="PRINTS" id="PR00032">
    <property type="entry name" value="HTHARAC"/>
</dbReference>
<gene>
    <name evidence="8" type="ordered locus">PST_3592</name>
</gene>
<evidence type="ECO:0000256" key="3">
    <source>
        <dbReference type="ARBA" id="ARBA00023125"/>
    </source>
</evidence>
<dbReference type="InterPro" id="IPR050204">
    <property type="entry name" value="AraC_XylS_family_regulators"/>
</dbReference>
<evidence type="ECO:0000259" key="7">
    <source>
        <dbReference type="PROSITE" id="PS01124"/>
    </source>
</evidence>
<dbReference type="GO" id="GO:0003700">
    <property type="term" value="F:DNA-binding transcription factor activity"/>
    <property type="evidence" value="ECO:0007669"/>
    <property type="project" value="InterPro"/>
</dbReference>
<organism evidence="8 9">
    <name type="scientific">Stutzerimonas stutzeri (strain A1501)</name>
    <name type="common">Pseudomonas stutzeri</name>
    <dbReference type="NCBI Taxonomy" id="379731"/>
    <lineage>
        <taxon>Bacteria</taxon>
        <taxon>Pseudomonadati</taxon>
        <taxon>Pseudomonadota</taxon>
        <taxon>Gammaproteobacteria</taxon>
        <taxon>Pseudomonadales</taxon>
        <taxon>Pseudomonadaceae</taxon>
        <taxon>Stutzerimonas</taxon>
    </lineage>
</organism>
<dbReference type="eggNOG" id="COG4977">
    <property type="taxonomic scope" value="Bacteria"/>
</dbReference>
<evidence type="ECO:0000256" key="6">
    <source>
        <dbReference type="SAM" id="Coils"/>
    </source>
</evidence>
<protein>
    <submittedName>
        <fullName evidence="8">Transcriptional regulator, AraC family</fullName>
    </submittedName>
</protein>
<reference evidence="8 9" key="1">
    <citation type="journal article" date="2008" name="Proc. Natl. Acad. Sci. U.S.A.">
        <title>Nitrogen fixation island and rhizosphere competence traits in the genome of root-associated Pseudomonas stutzeri A1501.</title>
        <authorList>
            <person name="Yan Y."/>
            <person name="Yang J."/>
            <person name="Dou Y."/>
            <person name="Chen M."/>
            <person name="Ping S."/>
            <person name="Peng J."/>
            <person name="Lu W."/>
            <person name="Zhang W."/>
            <person name="Yao Z."/>
            <person name="Li H."/>
            <person name="Liu W."/>
            <person name="He S."/>
            <person name="Geng L."/>
            <person name="Zhang X."/>
            <person name="Yang F."/>
            <person name="Yu H."/>
            <person name="Zhan Y."/>
            <person name="Li D."/>
            <person name="Lin Z."/>
            <person name="Wang Y."/>
            <person name="Elmerich C."/>
            <person name="Lin M."/>
            <person name="Jin Q."/>
        </authorList>
    </citation>
    <scope>NUCLEOTIDE SEQUENCE [LARGE SCALE GENOMIC DNA]</scope>
    <source>
        <strain evidence="8 9">A1501</strain>
    </source>
</reference>
<proteinExistence type="predicted"/>
<evidence type="ECO:0000256" key="5">
    <source>
        <dbReference type="ARBA" id="ARBA00037345"/>
    </source>
</evidence>
<dbReference type="Pfam" id="PF20240">
    <property type="entry name" value="DUF6597"/>
    <property type="match status" value="1"/>
</dbReference>
<dbReference type="KEGG" id="psa:PST_3592"/>
<dbReference type="InterPro" id="IPR018062">
    <property type="entry name" value="HTH_AraC-typ_CS"/>
</dbReference>
<dbReference type="InterPro" id="IPR009057">
    <property type="entry name" value="Homeodomain-like_sf"/>
</dbReference>
<dbReference type="InterPro" id="IPR018060">
    <property type="entry name" value="HTH_AraC"/>
</dbReference>
<dbReference type="InterPro" id="IPR020449">
    <property type="entry name" value="Tscrpt_reg_AraC-type_HTH"/>
</dbReference>
<dbReference type="AlphaFoldDB" id="A4VQG9"/>
<comment type="function">
    <text evidence="5">Regulatory protein of the TOL plasmid xyl operons. XylS activates the xylXYZLTEGFJQKIH operon required for the degradation of toluene, m-xylene and p-xylene.</text>
</comment>